<dbReference type="InterPro" id="IPR058792">
    <property type="entry name" value="Beta-barrel_RND_2"/>
</dbReference>
<evidence type="ECO:0000256" key="2">
    <source>
        <dbReference type="SAM" id="SignalP"/>
    </source>
</evidence>
<organism evidence="5 6">
    <name type="scientific">Flavimaricola marinus</name>
    <dbReference type="NCBI Taxonomy" id="1819565"/>
    <lineage>
        <taxon>Bacteria</taxon>
        <taxon>Pseudomonadati</taxon>
        <taxon>Pseudomonadota</taxon>
        <taxon>Alphaproteobacteria</taxon>
        <taxon>Rhodobacterales</taxon>
        <taxon>Paracoccaceae</taxon>
        <taxon>Flavimaricola</taxon>
    </lineage>
</organism>
<dbReference type="PANTHER" id="PTHR30469">
    <property type="entry name" value="MULTIDRUG RESISTANCE PROTEIN MDTA"/>
    <property type="match status" value="1"/>
</dbReference>
<comment type="similarity">
    <text evidence="1">Belongs to the membrane fusion protein (MFP) (TC 8.A.1) family.</text>
</comment>
<protein>
    <submittedName>
        <fullName evidence="5">Multidrug resistance protein MdtA</fullName>
    </submittedName>
</protein>
<evidence type="ECO:0000259" key="4">
    <source>
        <dbReference type="Pfam" id="PF25954"/>
    </source>
</evidence>
<accession>A0A238L9S4</accession>
<dbReference type="AlphaFoldDB" id="A0A238L9S4"/>
<dbReference type="GO" id="GO:0015562">
    <property type="term" value="F:efflux transmembrane transporter activity"/>
    <property type="evidence" value="ECO:0007669"/>
    <property type="project" value="TreeGrafter"/>
</dbReference>
<dbReference type="InterPro" id="IPR058625">
    <property type="entry name" value="MdtA-like_BSH"/>
</dbReference>
<dbReference type="GO" id="GO:1990281">
    <property type="term" value="C:efflux pump complex"/>
    <property type="evidence" value="ECO:0007669"/>
    <property type="project" value="TreeGrafter"/>
</dbReference>
<dbReference type="InterPro" id="IPR006143">
    <property type="entry name" value="RND_pump_MFP"/>
</dbReference>
<dbReference type="PANTHER" id="PTHR30469:SF11">
    <property type="entry name" value="BLL4320 PROTEIN"/>
    <property type="match status" value="1"/>
</dbReference>
<sequence length="382" mass="39787">MKALKSLSVLVLSAGVLAGAYGVAFGVPEQVAQLWGGAVAEDAAATGTPEARQPNGGPRGQGRATTVVLAPLEERPYTLELRTVGSAVALRRAEVVATEAGEVVETALRANALVEQGEVLLRLDDRSEQLALEISQANRDQAQATVSRYEGLHQNGNAVVTDVALSEAEVALRLAEANVGLAELALENRTVVAPISGRLGLSDVSIGDRLSNGDPIVTLDDAATLLATFEVPERAIGLLAEGKPVLVTTPTYTGRVFEGVVTAFDSRLDSLSRSVTVQAEIDNSEGVLLAGMTFAIRMIDETPPLPVVPATAITWDRTGAGIWVAEDGSSTRVPVTIRYRDGDLVWLETDAPIGAQIVTEGASKLRDGAQVVAARSAGGQGV</sequence>
<gene>
    <name evidence="5" type="primary">mdtA_1</name>
    <name evidence="5" type="ORF">LOM8899_00455</name>
</gene>
<keyword evidence="2" id="KW-0732">Signal</keyword>
<evidence type="ECO:0000259" key="3">
    <source>
        <dbReference type="Pfam" id="PF25917"/>
    </source>
</evidence>
<dbReference type="OrthoDB" id="9806939at2"/>
<evidence type="ECO:0000256" key="1">
    <source>
        <dbReference type="ARBA" id="ARBA00009477"/>
    </source>
</evidence>
<dbReference type="RefSeq" id="WP_093990523.1">
    <property type="nucleotide sequence ID" value="NZ_FXZK01000001.1"/>
</dbReference>
<feature type="chain" id="PRO_5012082450" evidence="2">
    <location>
        <begin position="19"/>
        <end position="382"/>
    </location>
</feature>
<evidence type="ECO:0000313" key="6">
    <source>
        <dbReference type="Proteomes" id="UP000201613"/>
    </source>
</evidence>
<dbReference type="Gene3D" id="2.40.420.20">
    <property type="match status" value="1"/>
</dbReference>
<feature type="domain" description="Multidrug resistance protein MdtA-like barrel-sandwich hybrid" evidence="3">
    <location>
        <begin position="92"/>
        <end position="215"/>
    </location>
</feature>
<dbReference type="Pfam" id="PF25954">
    <property type="entry name" value="Beta-barrel_RND_2"/>
    <property type="match status" value="1"/>
</dbReference>
<name>A0A238L9S4_9RHOB</name>
<keyword evidence="6" id="KW-1185">Reference proteome</keyword>
<dbReference type="Gene3D" id="2.40.50.100">
    <property type="match status" value="1"/>
</dbReference>
<dbReference type="Gene3D" id="1.10.287.470">
    <property type="entry name" value="Helix hairpin bin"/>
    <property type="match status" value="1"/>
</dbReference>
<dbReference type="NCBIfam" id="TIGR01730">
    <property type="entry name" value="RND_mfp"/>
    <property type="match status" value="1"/>
</dbReference>
<dbReference type="Pfam" id="PF25917">
    <property type="entry name" value="BSH_RND"/>
    <property type="match status" value="1"/>
</dbReference>
<dbReference type="FunFam" id="2.40.30.170:FF:000010">
    <property type="entry name" value="Efflux RND transporter periplasmic adaptor subunit"/>
    <property type="match status" value="1"/>
</dbReference>
<dbReference type="EMBL" id="FXZK01000001">
    <property type="protein sequence ID" value="SMY06332.1"/>
    <property type="molecule type" value="Genomic_DNA"/>
</dbReference>
<feature type="signal peptide" evidence="2">
    <location>
        <begin position="1"/>
        <end position="18"/>
    </location>
</feature>
<proteinExistence type="inferred from homology"/>
<reference evidence="5 6" key="1">
    <citation type="submission" date="2017-05" db="EMBL/GenBank/DDBJ databases">
        <authorList>
            <person name="Song R."/>
            <person name="Chenine A.L."/>
            <person name="Ruprecht R.M."/>
        </authorList>
    </citation>
    <scope>NUCLEOTIDE SEQUENCE [LARGE SCALE GENOMIC DNA]</scope>
    <source>
        <strain evidence="5 6">CECT 8899</strain>
    </source>
</reference>
<evidence type="ECO:0000313" key="5">
    <source>
        <dbReference type="EMBL" id="SMY06332.1"/>
    </source>
</evidence>
<dbReference type="SUPFAM" id="SSF111369">
    <property type="entry name" value="HlyD-like secretion proteins"/>
    <property type="match status" value="1"/>
</dbReference>
<dbReference type="Proteomes" id="UP000201613">
    <property type="component" value="Unassembled WGS sequence"/>
</dbReference>
<dbReference type="Gene3D" id="2.40.30.170">
    <property type="match status" value="1"/>
</dbReference>
<feature type="domain" description="CusB-like beta-barrel" evidence="4">
    <location>
        <begin position="229"/>
        <end position="300"/>
    </location>
</feature>